<protein>
    <submittedName>
        <fullName evidence="2">Uncharacterized protein</fullName>
    </submittedName>
</protein>
<evidence type="ECO:0000256" key="1">
    <source>
        <dbReference type="SAM" id="MobiDB-lite"/>
    </source>
</evidence>
<evidence type="ECO:0000313" key="2">
    <source>
        <dbReference type="EMBL" id="CAB9527116.1"/>
    </source>
</evidence>
<reference evidence="2" key="1">
    <citation type="submission" date="2020-06" db="EMBL/GenBank/DDBJ databases">
        <authorList>
            <consortium name="Plant Systems Biology data submission"/>
        </authorList>
    </citation>
    <scope>NUCLEOTIDE SEQUENCE</scope>
    <source>
        <strain evidence="2">D6</strain>
    </source>
</reference>
<dbReference type="Proteomes" id="UP001153069">
    <property type="component" value="Unassembled WGS sequence"/>
</dbReference>
<keyword evidence="3" id="KW-1185">Reference proteome</keyword>
<proteinExistence type="predicted"/>
<dbReference type="AlphaFoldDB" id="A0A9N8EX05"/>
<feature type="region of interest" description="Disordered" evidence="1">
    <location>
        <begin position="143"/>
        <end position="176"/>
    </location>
</feature>
<comment type="caution">
    <text evidence="2">The sequence shown here is derived from an EMBL/GenBank/DDBJ whole genome shotgun (WGS) entry which is preliminary data.</text>
</comment>
<sequence>MRGSNTASEIARKNSNKGSFGGGGVTQGAAGGSSVAAGAIGAAVGAGGLAGILCLSGVICQPEKEVTQTTTSGNFRVAGLSRPPDATETAELFEQLRQFWELQIARSFGNFARQEELETETLRFVGLTVNVTRSDVIQIAASPSTAGFHGEEQSAPTCTSDDDHEDTSSHERRRLRGRFLQQVDTQLVDLAIQRANYDTFVADYVPNLPTTNVFRASNISAPSITATSTTTPVPSSSPTFAPSSQPSTTPSAEPSFIPSDSIVPSSIPTFSPTTETPTTAGPTVSPGNPSASPTTLSPSTATPTTSTPTTATPTTKL</sequence>
<evidence type="ECO:0000313" key="3">
    <source>
        <dbReference type="Proteomes" id="UP001153069"/>
    </source>
</evidence>
<accession>A0A9N8EX05</accession>
<feature type="region of interest" description="Disordered" evidence="1">
    <location>
        <begin position="1"/>
        <end position="23"/>
    </location>
</feature>
<name>A0A9N8EX05_9STRA</name>
<feature type="region of interest" description="Disordered" evidence="1">
    <location>
        <begin position="224"/>
        <end position="317"/>
    </location>
</feature>
<dbReference type="EMBL" id="CAICTM010001942">
    <property type="protein sequence ID" value="CAB9527116.1"/>
    <property type="molecule type" value="Genomic_DNA"/>
</dbReference>
<organism evidence="2 3">
    <name type="scientific">Seminavis robusta</name>
    <dbReference type="NCBI Taxonomy" id="568900"/>
    <lineage>
        <taxon>Eukaryota</taxon>
        <taxon>Sar</taxon>
        <taxon>Stramenopiles</taxon>
        <taxon>Ochrophyta</taxon>
        <taxon>Bacillariophyta</taxon>
        <taxon>Bacillariophyceae</taxon>
        <taxon>Bacillariophycidae</taxon>
        <taxon>Naviculales</taxon>
        <taxon>Naviculaceae</taxon>
        <taxon>Seminavis</taxon>
    </lineage>
</organism>
<gene>
    <name evidence="2" type="ORF">SEMRO_1944_G306900.1</name>
</gene>